<reference evidence="2" key="1">
    <citation type="submission" date="2014-03" db="EMBL/GenBank/DDBJ databases">
        <title>The Genome Sequence of Puccinia striiformis f. sp. tritici PST-78.</title>
        <authorList>
            <consortium name="The Broad Institute Genome Sequencing Platform"/>
            <person name="Cuomo C."/>
            <person name="Hulbert S."/>
            <person name="Chen X."/>
            <person name="Walker B."/>
            <person name="Young S.K."/>
            <person name="Zeng Q."/>
            <person name="Gargeya S."/>
            <person name="Fitzgerald M."/>
            <person name="Haas B."/>
            <person name="Abouelleil A."/>
            <person name="Alvarado L."/>
            <person name="Arachchi H.M."/>
            <person name="Berlin A.M."/>
            <person name="Chapman S.B."/>
            <person name="Goldberg J."/>
            <person name="Griggs A."/>
            <person name="Gujja S."/>
            <person name="Hansen M."/>
            <person name="Howarth C."/>
            <person name="Imamovic A."/>
            <person name="Larimer J."/>
            <person name="McCowan C."/>
            <person name="Montmayeur A."/>
            <person name="Murphy C."/>
            <person name="Neiman D."/>
            <person name="Pearson M."/>
            <person name="Priest M."/>
            <person name="Roberts A."/>
            <person name="Saif S."/>
            <person name="Shea T."/>
            <person name="Sisk P."/>
            <person name="Sykes S."/>
            <person name="Wortman J."/>
            <person name="Nusbaum C."/>
            <person name="Birren B."/>
        </authorList>
    </citation>
    <scope>NUCLEOTIDE SEQUENCE [LARGE SCALE GENOMIC DNA]</scope>
    <source>
        <strain evidence="2">race PST-78</strain>
    </source>
</reference>
<protein>
    <recommendedName>
        <fullName evidence="3">Retrotransposon gag domain-containing protein</fullName>
    </recommendedName>
</protein>
<evidence type="ECO:0000313" key="1">
    <source>
        <dbReference type="EMBL" id="KNE86662.1"/>
    </source>
</evidence>
<feature type="non-terminal residue" evidence="1">
    <location>
        <position position="118"/>
    </location>
</feature>
<accession>A0A0L0UHS9</accession>
<evidence type="ECO:0008006" key="3">
    <source>
        <dbReference type="Google" id="ProtNLM"/>
    </source>
</evidence>
<organism evidence="1 2">
    <name type="scientific">Puccinia striiformis f. sp. tritici PST-78</name>
    <dbReference type="NCBI Taxonomy" id="1165861"/>
    <lineage>
        <taxon>Eukaryota</taxon>
        <taxon>Fungi</taxon>
        <taxon>Dikarya</taxon>
        <taxon>Basidiomycota</taxon>
        <taxon>Pucciniomycotina</taxon>
        <taxon>Pucciniomycetes</taxon>
        <taxon>Pucciniales</taxon>
        <taxon>Pucciniaceae</taxon>
        <taxon>Puccinia</taxon>
    </lineage>
</organism>
<gene>
    <name evidence="1" type="ORF">PSTG_19974</name>
</gene>
<evidence type="ECO:0000313" key="2">
    <source>
        <dbReference type="Proteomes" id="UP000054564"/>
    </source>
</evidence>
<dbReference type="Proteomes" id="UP000054564">
    <property type="component" value="Unassembled WGS sequence"/>
</dbReference>
<dbReference type="EMBL" id="AJIL01008676">
    <property type="protein sequence ID" value="KNE86662.1"/>
    <property type="molecule type" value="Genomic_DNA"/>
</dbReference>
<keyword evidence="2" id="KW-1185">Reference proteome</keyword>
<name>A0A0L0UHS9_9BASI</name>
<comment type="caution">
    <text evidence="1">The sequence shown here is derived from an EMBL/GenBank/DDBJ whole genome shotgun (WGS) entry which is preliminary data.</text>
</comment>
<proteinExistence type="predicted"/>
<dbReference type="AlphaFoldDB" id="A0A0L0UHS9"/>
<sequence>MGHRVHDFIRDFEEVMDSIKADERLKLLSLRRCLIGTARVFLSSTTALNYAALKAALFAEFDVAVTRQHIYKTMSQRRWNKREESIHCYILKMQSIAKRAEIAEVEVIDFIIAGIGNQ</sequence>